<keyword evidence="3" id="KW-0411">Iron-sulfur</keyword>
<keyword evidence="1" id="KW-0479">Metal-binding</keyword>
<dbReference type="EMBL" id="DVGB01000109">
    <property type="protein sequence ID" value="HIR02392.1"/>
    <property type="molecule type" value="Genomic_DNA"/>
</dbReference>
<reference evidence="6" key="1">
    <citation type="submission" date="2020-10" db="EMBL/GenBank/DDBJ databases">
        <authorList>
            <person name="Gilroy R."/>
        </authorList>
    </citation>
    <scope>NUCLEOTIDE SEQUENCE</scope>
    <source>
        <strain evidence="6">ChiGjej1B1-2707</strain>
    </source>
</reference>
<accession>A0A9D1A1K5</accession>
<dbReference type="AlphaFoldDB" id="A0A9D1A1K5"/>
<feature type="region of interest" description="Disordered" evidence="4">
    <location>
        <begin position="1"/>
        <end position="26"/>
    </location>
</feature>
<evidence type="ECO:0000313" key="6">
    <source>
        <dbReference type="EMBL" id="HIR02392.1"/>
    </source>
</evidence>
<keyword evidence="2" id="KW-0408">Iron</keyword>
<dbReference type="CDD" id="cd16373">
    <property type="entry name" value="DMSOR_beta_like"/>
    <property type="match status" value="1"/>
</dbReference>
<dbReference type="InterPro" id="IPR017900">
    <property type="entry name" value="4Fe4S_Fe_S_CS"/>
</dbReference>
<evidence type="ECO:0000256" key="3">
    <source>
        <dbReference type="ARBA" id="ARBA00023014"/>
    </source>
</evidence>
<gene>
    <name evidence="6" type="ORF">IAA69_09065</name>
</gene>
<evidence type="ECO:0000313" key="7">
    <source>
        <dbReference type="Proteomes" id="UP000824261"/>
    </source>
</evidence>
<dbReference type="SUPFAM" id="SSF54862">
    <property type="entry name" value="4Fe-4S ferredoxins"/>
    <property type="match status" value="1"/>
</dbReference>
<dbReference type="InterPro" id="IPR017896">
    <property type="entry name" value="4Fe4S_Fe-S-bd"/>
</dbReference>
<dbReference type="PROSITE" id="PS00198">
    <property type="entry name" value="4FE4S_FER_1"/>
    <property type="match status" value="1"/>
</dbReference>
<dbReference type="GO" id="GO:0046872">
    <property type="term" value="F:metal ion binding"/>
    <property type="evidence" value="ECO:0007669"/>
    <property type="project" value="UniProtKB-KW"/>
</dbReference>
<dbReference type="GO" id="GO:0051536">
    <property type="term" value="F:iron-sulfur cluster binding"/>
    <property type="evidence" value="ECO:0007669"/>
    <property type="project" value="UniProtKB-KW"/>
</dbReference>
<reference evidence="6" key="2">
    <citation type="journal article" date="2021" name="PeerJ">
        <title>Extensive microbial diversity within the chicken gut microbiome revealed by metagenomics and culture.</title>
        <authorList>
            <person name="Gilroy R."/>
            <person name="Ravi A."/>
            <person name="Getino M."/>
            <person name="Pursley I."/>
            <person name="Horton D.L."/>
            <person name="Alikhan N.F."/>
            <person name="Baker D."/>
            <person name="Gharbi K."/>
            <person name="Hall N."/>
            <person name="Watson M."/>
            <person name="Adriaenssens E.M."/>
            <person name="Foster-Nyarko E."/>
            <person name="Jarju S."/>
            <person name="Secka A."/>
            <person name="Antonio M."/>
            <person name="Oren A."/>
            <person name="Chaudhuri R.R."/>
            <person name="La Ragione R."/>
            <person name="Hildebrand F."/>
            <person name="Pallen M.J."/>
        </authorList>
    </citation>
    <scope>NUCLEOTIDE SEQUENCE</scope>
    <source>
        <strain evidence="6">ChiGjej1B1-2707</strain>
    </source>
</reference>
<dbReference type="Gene3D" id="3.30.70.20">
    <property type="match status" value="1"/>
</dbReference>
<comment type="caution">
    <text evidence="6">The sequence shown here is derived from an EMBL/GenBank/DDBJ whole genome shotgun (WGS) entry which is preliminary data.</text>
</comment>
<feature type="domain" description="4Fe-4S ferredoxin-type" evidence="5">
    <location>
        <begin position="191"/>
        <end position="221"/>
    </location>
</feature>
<dbReference type="PROSITE" id="PS51379">
    <property type="entry name" value="4FE4S_FER_2"/>
    <property type="match status" value="2"/>
</dbReference>
<proteinExistence type="predicted"/>
<evidence type="ECO:0000259" key="5">
    <source>
        <dbReference type="PROSITE" id="PS51379"/>
    </source>
</evidence>
<evidence type="ECO:0000256" key="4">
    <source>
        <dbReference type="SAM" id="MobiDB-lite"/>
    </source>
</evidence>
<protein>
    <submittedName>
        <fullName evidence="6">4Fe-4S dicluster domain-containing protein</fullName>
    </submittedName>
</protein>
<evidence type="ECO:0000256" key="1">
    <source>
        <dbReference type="ARBA" id="ARBA00022723"/>
    </source>
</evidence>
<organism evidence="6 7">
    <name type="scientific">Candidatus Aveggerthella stercoripullorum</name>
    <dbReference type="NCBI Taxonomy" id="2840688"/>
    <lineage>
        <taxon>Bacteria</taxon>
        <taxon>Bacillati</taxon>
        <taxon>Actinomycetota</taxon>
        <taxon>Coriobacteriia</taxon>
        <taxon>Eggerthellales</taxon>
        <taxon>Eggerthellaceae</taxon>
        <taxon>Eggerthellaceae incertae sedis</taxon>
        <taxon>Candidatus Aveggerthella</taxon>
    </lineage>
</organism>
<dbReference type="Proteomes" id="UP000824261">
    <property type="component" value="Unassembled WGS sequence"/>
</dbReference>
<sequence>MAETTKDESAQKGATNGEQPKKGKEPLSVSRRTLCIGVGSTVALLGLGALRYVGHNPLCRPPGGQDEARLVSACIRCERCYEVCPHKVIVPAHVEDGLLGMRSPMLSFDAGYCDFCQQANGGVPLCCEVCPTEALRLPEGATAQNTVIGLAVIDQWQCLAYRETGCRECYDACCEARETPAIELTNDASTPRPVVIAENCNGCGACEAACISLSAGSIAEGAQARAIVVKPLASL</sequence>
<dbReference type="Pfam" id="PF13187">
    <property type="entry name" value="Fer4_9"/>
    <property type="match status" value="1"/>
</dbReference>
<feature type="compositionally biased region" description="Basic and acidic residues" evidence="4">
    <location>
        <begin position="1"/>
        <end position="10"/>
    </location>
</feature>
<name>A0A9D1A1K5_9ACTN</name>
<evidence type="ECO:0000256" key="2">
    <source>
        <dbReference type="ARBA" id="ARBA00023004"/>
    </source>
</evidence>
<feature type="domain" description="4Fe-4S ferredoxin-type" evidence="5">
    <location>
        <begin position="64"/>
        <end position="94"/>
    </location>
</feature>